<evidence type="ECO:0000313" key="3">
    <source>
        <dbReference type="Proteomes" id="UP000240322"/>
    </source>
</evidence>
<keyword evidence="1" id="KW-0812">Transmembrane</keyword>
<keyword evidence="1" id="KW-0472">Membrane</keyword>
<gene>
    <name evidence="2" type="ORF">B9Q03_10970</name>
</gene>
<organism evidence="2 3">
    <name type="scientific">Candidatus Marsarchaeota G2 archaeon OSP_D</name>
    <dbReference type="NCBI Taxonomy" id="1978157"/>
    <lineage>
        <taxon>Archaea</taxon>
        <taxon>Candidatus Marsarchaeota</taxon>
        <taxon>Candidatus Marsarchaeota group 2</taxon>
    </lineage>
</organism>
<reference evidence="2 3" key="1">
    <citation type="submission" date="2017-04" db="EMBL/GenBank/DDBJ databases">
        <title>Novel microbial lineages endemic to geothermal iron-oxide mats fill important gaps in the evolutionary history of Archaea.</title>
        <authorList>
            <person name="Jay Z.J."/>
            <person name="Beam J.P."/>
            <person name="Dlakic M."/>
            <person name="Rusch D.B."/>
            <person name="Kozubal M.A."/>
            <person name="Inskeep W.P."/>
        </authorList>
    </citation>
    <scope>NUCLEOTIDE SEQUENCE [LARGE SCALE GENOMIC DNA]</scope>
    <source>
        <strain evidence="2">OSP_D</strain>
    </source>
</reference>
<proteinExistence type="predicted"/>
<evidence type="ECO:0000313" key="2">
    <source>
        <dbReference type="EMBL" id="PSN87191.1"/>
    </source>
</evidence>
<dbReference type="AlphaFoldDB" id="A0A2R6ALG7"/>
<protein>
    <submittedName>
        <fullName evidence="2">Uncharacterized protein</fullName>
    </submittedName>
</protein>
<feature type="transmembrane region" description="Helical" evidence="1">
    <location>
        <begin position="127"/>
        <end position="147"/>
    </location>
</feature>
<feature type="transmembrane region" description="Helical" evidence="1">
    <location>
        <begin position="7"/>
        <end position="28"/>
    </location>
</feature>
<name>A0A2R6ALG7_9ARCH</name>
<dbReference type="Proteomes" id="UP000240322">
    <property type="component" value="Unassembled WGS sequence"/>
</dbReference>
<dbReference type="EMBL" id="NEXE01000178">
    <property type="protein sequence ID" value="PSN87191.1"/>
    <property type="molecule type" value="Genomic_DNA"/>
</dbReference>
<feature type="transmembrane region" description="Helical" evidence="1">
    <location>
        <begin position="40"/>
        <end position="64"/>
    </location>
</feature>
<accession>A0A2R6ALG7</accession>
<comment type="caution">
    <text evidence="2">The sequence shown here is derived from an EMBL/GenBank/DDBJ whole genome shotgun (WGS) entry which is preliminary data.</text>
</comment>
<feature type="transmembrane region" description="Helical" evidence="1">
    <location>
        <begin position="85"/>
        <end position="107"/>
    </location>
</feature>
<evidence type="ECO:0000256" key="1">
    <source>
        <dbReference type="SAM" id="Phobius"/>
    </source>
</evidence>
<keyword evidence="1" id="KW-1133">Transmembrane helix</keyword>
<sequence length="183" mass="20764">MPGRYMFWRRWGAGIFVIFMAMVLIASFNGPGSPYPPPIYVLFPIFMLMLFYLTPGLIAGAWRARRELAGNHLIPPPAGKWRKRVAAATIPFGVVGALFGEAILATISKTSNIFTQLFLSGGPLSLFAALTGFIGGFVSLYGFNYFAYRFYLNKRLEEENHLRVEKWRQSRPQQQPRSDYPFL</sequence>